<dbReference type="PROSITE" id="PS51163">
    <property type="entry name" value="YRDC"/>
    <property type="match status" value="1"/>
</dbReference>
<comment type="function">
    <text evidence="9">Required for the formation of a threonylcarbamoyl group on adenosine at position 37 (t(6)A37) in tRNAs that read codons beginning with adenine. Catalyzes the conversion of L-threonine, HCO(3)(-)/CO(2) and ATP to give threonylcarbamoyl-AMP (TC-AMP) as the acyladenylate intermediate, with the release of diphosphate.</text>
</comment>
<name>A0ABU7V044_9GAMM</name>
<dbReference type="HAMAP" id="MF_01852">
    <property type="entry name" value="TsaC"/>
    <property type="match status" value="1"/>
</dbReference>
<keyword evidence="2 9" id="KW-0963">Cytoplasm</keyword>
<evidence type="ECO:0000256" key="4">
    <source>
        <dbReference type="ARBA" id="ARBA00022694"/>
    </source>
</evidence>
<dbReference type="PROSITE" id="PS51257">
    <property type="entry name" value="PROKAR_LIPOPROTEIN"/>
    <property type="match status" value="1"/>
</dbReference>
<evidence type="ECO:0000256" key="5">
    <source>
        <dbReference type="ARBA" id="ARBA00022695"/>
    </source>
</evidence>
<evidence type="ECO:0000313" key="11">
    <source>
        <dbReference type="EMBL" id="MEF2155436.1"/>
    </source>
</evidence>
<reference evidence="11 12" key="1">
    <citation type="submission" date="2024-01" db="EMBL/GenBank/DDBJ databases">
        <title>Novel species of the genus Luteimonas isolated from rivers.</title>
        <authorList>
            <person name="Lu H."/>
        </authorList>
    </citation>
    <scope>NUCLEOTIDE SEQUENCE [LARGE SCALE GENOMIC DNA]</scope>
    <source>
        <strain evidence="11 12">FXH3W</strain>
    </source>
</reference>
<keyword evidence="5 9" id="KW-0548">Nucleotidyltransferase</keyword>
<dbReference type="Pfam" id="PF01300">
    <property type="entry name" value="Sua5_yciO_yrdC"/>
    <property type="match status" value="1"/>
</dbReference>
<gene>
    <name evidence="9" type="primary">tsaC</name>
    <name evidence="11" type="ORF">V3390_04210</name>
</gene>
<evidence type="ECO:0000259" key="10">
    <source>
        <dbReference type="PROSITE" id="PS51163"/>
    </source>
</evidence>
<keyword evidence="7 9" id="KW-0067">ATP-binding</keyword>
<evidence type="ECO:0000256" key="9">
    <source>
        <dbReference type="HAMAP-Rule" id="MF_01852"/>
    </source>
</evidence>
<comment type="catalytic activity">
    <reaction evidence="8 9">
        <text>L-threonine + hydrogencarbonate + ATP = L-threonylcarbamoyladenylate + diphosphate + H2O</text>
        <dbReference type="Rhea" id="RHEA:36407"/>
        <dbReference type="ChEBI" id="CHEBI:15377"/>
        <dbReference type="ChEBI" id="CHEBI:17544"/>
        <dbReference type="ChEBI" id="CHEBI:30616"/>
        <dbReference type="ChEBI" id="CHEBI:33019"/>
        <dbReference type="ChEBI" id="CHEBI:57926"/>
        <dbReference type="ChEBI" id="CHEBI:73682"/>
        <dbReference type="EC" id="2.7.7.87"/>
    </reaction>
</comment>
<dbReference type="PANTHER" id="PTHR17490:SF18">
    <property type="entry name" value="THREONYLCARBAMOYL-AMP SYNTHASE"/>
    <property type="match status" value="1"/>
</dbReference>
<dbReference type="InterPro" id="IPR017945">
    <property type="entry name" value="DHBP_synth_RibB-like_a/b_dom"/>
</dbReference>
<evidence type="ECO:0000256" key="6">
    <source>
        <dbReference type="ARBA" id="ARBA00022741"/>
    </source>
</evidence>
<accession>A0ABU7V044</accession>
<dbReference type="Proteomes" id="UP001356170">
    <property type="component" value="Unassembled WGS sequence"/>
</dbReference>
<evidence type="ECO:0000256" key="8">
    <source>
        <dbReference type="ARBA" id="ARBA00048366"/>
    </source>
</evidence>
<keyword evidence="4 9" id="KW-0819">tRNA processing</keyword>
<dbReference type="InterPro" id="IPR023535">
    <property type="entry name" value="TC-AMP_synthase"/>
</dbReference>
<dbReference type="PANTHER" id="PTHR17490">
    <property type="entry name" value="SUA5"/>
    <property type="match status" value="1"/>
</dbReference>
<dbReference type="EC" id="2.7.7.87" evidence="9"/>
<dbReference type="EMBL" id="JAZHBO010000001">
    <property type="protein sequence ID" value="MEF2155436.1"/>
    <property type="molecule type" value="Genomic_DNA"/>
</dbReference>
<evidence type="ECO:0000313" key="12">
    <source>
        <dbReference type="Proteomes" id="UP001356170"/>
    </source>
</evidence>
<dbReference type="RefSeq" id="WP_331703480.1">
    <property type="nucleotide sequence ID" value="NZ_JAZHBO010000001.1"/>
</dbReference>
<evidence type="ECO:0000256" key="1">
    <source>
        <dbReference type="ARBA" id="ARBA00004496"/>
    </source>
</evidence>
<sequence length="189" mass="20130">MMPNLPRASVTQCAAIIACGGLVLYPTEGVWGLGCDPSNEAAVRRLLALKQRDEAKGLILIAGATAQLDAWVDWSSLDVEQHARALRTWPGFHTWIVPCRQATPTWIRGRHDSVAVRVTAHPAVATMCSQFGKAIVSTSANLATKPSPLHLREVSAEILAGVDAICEGETLGYTSPSQIHDAASGAIVR</sequence>
<dbReference type="Gene3D" id="3.90.870.10">
    <property type="entry name" value="DHBP synthase"/>
    <property type="match status" value="1"/>
</dbReference>
<comment type="caution">
    <text evidence="11">The sequence shown here is derived from an EMBL/GenBank/DDBJ whole genome shotgun (WGS) entry which is preliminary data.</text>
</comment>
<comment type="subcellular location">
    <subcellularLocation>
        <location evidence="1 9">Cytoplasm</location>
    </subcellularLocation>
</comment>
<comment type="similarity">
    <text evidence="9">Belongs to the SUA5 family. TsaC subfamily.</text>
</comment>
<keyword evidence="12" id="KW-1185">Reference proteome</keyword>
<dbReference type="SUPFAM" id="SSF55821">
    <property type="entry name" value="YrdC/RibB"/>
    <property type="match status" value="1"/>
</dbReference>
<dbReference type="InterPro" id="IPR050156">
    <property type="entry name" value="TC-AMP_synthase_SUA5"/>
</dbReference>
<dbReference type="InterPro" id="IPR006070">
    <property type="entry name" value="Sua5-like_dom"/>
</dbReference>
<feature type="domain" description="YrdC-like" evidence="10">
    <location>
        <begin position="7"/>
        <end position="189"/>
    </location>
</feature>
<keyword evidence="3 9" id="KW-0808">Transferase</keyword>
<proteinExistence type="inferred from homology"/>
<evidence type="ECO:0000256" key="7">
    <source>
        <dbReference type="ARBA" id="ARBA00022840"/>
    </source>
</evidence>
<evidence type="ECO:0000256" key="2">
    <source>
        <dbReference type="ARBA" id="ARBA00022490"/>
    </source>
</evidence>
<protein>
    <recommendedName>
        <fullName evidence="9">Threonylcarbamoyl-AMP synthase</fullName>
        <shortName evidence="9">TC-AMP synthase</shortName>
        <ecNumber evidence="9">2.7.7.87</ecNumber>
    </recommendedName>
    <alternativeName>
        <fullName evidence="9">L-threonylcarbamoyladenylate synthase</fullName>
    </alternativeName>
    <alternativeName>
        <fullName evidence="9">t(6)A37 threonylcarbamoyladenosine biosynthesis protein TsaC</fullName>
    </alternativeName>
    <alternativeName>
        <fullName evidence="9">tRNA threonylcarbamoyladenosine biosynthesis protein TsaC</fullName>
    </alternativeName>
</protein>
<evidence type="ECO:0000256" key="3">
    <source>
        <dbReference type="ARBA" id="ARBA00022679"/>
    </source>
</evidence>
<organism evidence="11 12">
    <name type="scientific">Aquilutibacter rugosus</name>
    <dbReference type="NCBI Taxonomy" id="3115820"/>
    <lineage>
        <taxon>Bacteria</taxon>
        <taxon>Pseudomonadati</taxon>
        <taxon>Pseudomonadota</taxon>
        <taxon>Gammaproteobacteria</taxon>
        <taxon>Lysobacterales</taxon>
        <taxon>Lysobacteraceae</taxon>
        <taxon>Aquilutibacter</taxon>
    </lineage>
</organism>
<keyword evidence="6 9" id="KW-0547">Nucleotide-binding</keyword>